<feature type="region of interest" description="Disordered" evidence="1">
    <location>
        <begin position="87"/>
        <end position="419"/>
    </location>
</feature>
<feature type="region of interest" description="Disordered" evidence="1">
    <location>
        <begin position="1"/>
        <end position="65"/>
    </location>
</feature>
<feature type="compositionally biased region" description="Polar residues" evidence="1">
    <location>
        <begin position="715"/>
        <end position="727"/>
    </location>
</feature>
<keyword evidence="3" id="KW-1185">Reference proteome</keyword>
<proteinExistence type="predicted"/>
<feature type="compositionally biased region" description="Basic and acidic residues" evidence="1">
    <location>
        <begin position="1"/>
        <end position="46"/>
    </location>
</feature>
<feature type="compositionally biased region" description="Polar residues" evidence="1">
    <location>
        <begin position="324"/>
        <end position="341"/>
    </location>
</feature>
<feature type="compositionally biased region" description="Basic and acidic residues" evidence="1">
    <location>
        <begin position="140"/>
        <end position="153"/>
    </location>
</feature>
<evidence type="ECO:0000313" key="3">
    <source>
        <dbReference type="Proteomes" id="UP000275078"/>
    </source>
</evidence>
<evidence type="ECO:0000256" key="1">
    <source>
        <dbReference type="SAM" id="MobiDB-lite"/>
    </source>
</evidence>
<dbReference type="EMBL" id="ML119710">
    <property type="protein sequence ID" value="RPA78498.1"/>
    <property type="molecule type" value="Genomic_DNA"/>
</dbReference>
<feature type="compositionally biased region" description="Polar residues" evidence="1">
    <location>
        <begin position="304"/>
        <end position="317"/>
    </location>
</feature>
<feature type="compositionally biased region" description="Basic and acidic residues" evidence="1">
    <location>
        <begin position="282"/>
        <end position="294"/>
    </location>
</feature>
<protein>
    <submittedName>
        <fullName evidence="2">Uncharacterized protein</fullName>
    </submittedName>
</protein>
<dbReference type="AlphaFoldDB" id="A0A3N4I1C6"/>
<dbReference type="OrthoDB" id="21499at2759"/>
<organism evidence="2 3">
    <name type="scientific">Ascobolus immersus RN42</name>
    <dbReference type="NCBI Taxonomy" id="1160509"/>
    <lineage>
        <taxon>Eukaryota</taxon>
        <taxon>Fungi</taxon>
        <taxon>Dikarya</taxon>
        <taxon>Ascomycota</taxon>
        <taxon>Pezizomycotina</taxon>
        <taxon>Pezizomycetes</taxon>
        <taxon>Pezizales</taxon>
        <taxon>Ascobolaceae</taxon>
        <taxon>Ascobolus</taxon>
    </lineage>
</organism>
<feature type="compositionally biased region" description="Basic and acidic residues" evidence="1">
    <location>
        <begin position="358"/>
        <end position="411"/>
    </location>
</feature>
<name>A0A3N4I1C6_ASCIM</name>
<feature type="non-terminal residue" evidence="2">
    <location>
        <position position="1"/>
    </location>
</feature>
<gene>
    <name evidence="2" type="ORF">BJ508DRAFT_329126</name>
</gene>
<sequence>LDHQKELARKNELAREKERADHREIVRQKELARQKAQEEVTRHSAVDQKQSAPNATSQLHAPPVKVQDEVAIQRKLYEEAFRQAISEETEKLEGSNEAGNPKGKGRRFVDSATAVAVRDWEKEQLNQKRQAQDPTFRPRLPFECDIRELKRDPDESDAITEPTTPPSERVDSAGTKLVSAAQMEQMERHHEQLRSANKRVRQQEALESRQAKRKKDAAFAGTSPFSAIELSSDGPEGQGEGYSSSKIPNNDLGFSNKSLNAKERGPQEKGYSPTMTELAQQIRERSKGGSESRKLPKSPFEPPSKQTSPLEPSSKQSPLREPSSKQSLPSDTPAKQSPQTSPAKQEPPKPQGQQPPAKEQRMEAPAKEQRMEAPAKEQRVEAPAKEQRVEAPAKEQRVEAPAKEQRVEQRQANEPAESELILSQRMAAFQKEIDDSTYRQALCQKTINEANRRAEVARESRIQIQMRIAEYEARRMYSPPPLFGTPHPFAGGVAPHGFSPPTGVRPSELVTPFQPLRGAAGYQSGMQWMVPPLASVPSEQLNQTDTSLPGRVPARRAGFVQTYTTTTNAPFHPVPQDEPPEIAVPVAPAPLPTSRAPATKQANEFAGANMCPCGRSVQHLMARAPIIRAGFGQHVQGAPRCVCGRLVTGAGSLGSFGQKRSGDPGAGMPKSAKRVAFPSNDEHQAPMRRATIRLPNPNSKGPRRGGKTAPGRQLSFHSMSLRASQASKCGREPVQTPGIAPARAPSRKESRAHRDQIAEEERQELEELARRSGMGQTGGKTVAGIKVLRKLM</sequence>
<feature type="compositionally biased region" description="Basic and acidic residues" evidence="1">
    <location>
        <begin position="746"/>
        <end position="763"/>
    </location>
</feature>
<feature type="compositionally biased region" description="Polar residues" evidence="1">
    <location>
        <begin position="241"/>
        <end position="259"/>
    </location>
</feature>
<feature type="compositionally biased region" description="Polar residues" evidence="1">
    <location>
        <begin position="47"/>
        <end position="59"/>
    </location>
</feature>
<evidence type="ECO:0000313" key="2">
    <source>
        <dbReference type="EMBL" id="RPA78498.1"/>
    </source>
</evidence>
<reference evidence="2 3" key="1">
    <citation type="journal article" date="2018" name="Nat. Ecol. Evol.">
        <title>Pezizomycetes genomes reveal the molecular basis of ectomycorrhizal truffle lifestyle.</title>
        <authorList>
            <person name="Murat C."/>
            <person name="Payen T."/>
            <person name="Noel B."/>
            <person name="Kuo A."/>
            <person name="Morin E."/>
            <person name="Chen J."/>
            <person name="Kohler A."/>
            <person name="Krizsan K."/>
            <person name="Balestrini R."/>
            <person name="Da Silva C."/>
            <person name="Montanini B."/>
            <person name="Hainaut M."/>
            <person name="Levati E."/>
            <person name="Barry K.W."/>
            <person name="Belfiori B."/>
            <person name="Cichocki N."/>
            <person name="Clum A."/>
            <person name="Dockter R.B."/>
            <person name="Fauchery L."/>
            <person name="Guy J."/>
            <person name="Iotti M."/>
            <person name="Le Tacon F."/>
            <person name="Lindquist E.A."/>
            <person name="Lipzen A."/>
            <person name="Malagnac F."/>
            <person name="Mello A."/>
            <person name="Molinier V."/>
            <person name="Miyauchi S."/>
            <person name="Poulain J."/>
            <person name="Riccioni C."/>
            <person name="Rubini A."/>
            <person name="Sitrit Y."/>
            <person name="Splivallo R."/>
            <person name="Traeger S."/>
            <person name="Wang M."/>
            <person name="Zifcakova L."/>
            <person name="Wipf D."/>
            <person name="Zambonelli A."/>
            <person name="Paolocci F."/>
            <person name="Nowrousian M."/>
            <person name="Ottonello S."/>
            <person name="Baldrian P."/>
            <person name="Spatafora J.W."/>
            <person name="Henrissat B."/>
            <person name="Nagy L.G."/>
            <person name="Aury J.M."/>
            <person name="Wincker P."/>
            <person name="Grigoriev I.V."/>
            <person name="Bonfante P."/>
            <person name="Martin F.M."/>
        </authorList>
    </citation>
    <scope>NUCLEOTIDE SEQUENCE [LARGE SCALE GENOMIC DNA]</scope>
    <source>
        <strain evidence="2 3">RN42</strain>
    </source>
</reference>
<dbReference type="Proteomes" id="UP000275078">
    <property type="component" value="Unassembled WGS sequence"/>
</dbReference>
<accession>A0A3N4I1C6</accession>
<feature type="region of interest" description="Disordered" evidence="1">
    <location>
        <begin position="652"/>
        <end position="763"/>
    </location>
</feature>
<feature type="compositionally biased region" description="Basic and acidic residues" evidence="1">
    <location>
        <begin position="201"/>
        <end position="210"/>
    </location>
</feature>